<name>A0A0R2L5Q0_9LACO</name>
<evidence type="ECO:0000313" key="13">
    <source>
        <dbReference type="EMBL" id="KRN96979.1"/>
    </source>
</evidence>
<comment type="caution">
    <text evidence="13">The sequence shown here is derived from an EMBL/GenBank/DDBJ whole genome shotgun (WGS) entry which is preliminary data.</text>
</comment>
<keyword evidence="4" id="KW-0159">Chromosome partition</keyword>
<evidence type="ECO:0000259" key="10">
    <source>
        <dbReference type="PROSITE" id="PS51898"/>
    </source>
</evidence>
<evidence type="ECO:0000259" key="11">
    <source>
        <dbReference type="PROSITE" id="PS51900"/>
    </source>
</evidence>
<dbReference type="PROSITE" id="PS51898">
    <property type="entry name" value="TYR_RECOMBINASE"/>
    <property type="match status" value="1"/>
</dbReference>
<evidence type="ECO:0000256" key="2">
    <source>
        <dbReference type="ARBA" id="ARBA00022490"/>
    </source>
</evidence>
<evidence type="ECO:0000256" key="5">
    <source>
        <dbReference type="ARBA" id="ARBA00022908"/>
    </source>
</evidence>
<dbReference type="Gene3D" id="1.10.443.10">
    <property type="entry name" value="Intergrase catalytic core"/>
    <property type="match status" value="1"/>
</dbReference>
<proteinExistence type="predicted"/>
<accession>A0A0R2L5Q0</accession>
<keyword evidence="6 9" id="KW-0238">DNA-binding</keyword>
<keyword evidence="3" id="KW-0132">Cell division</keyword>
<dbReference type="PROSITE" id="PS51900">
    <property type="entry name" value="CB"/>
    <property type="match status" value="1"/>
</dbReference>
<reference evidence="12 15" key="2">
    <citation type="submission" date="2019-07" db="EMBL/GenBank/DDBJ databases">
        <title>Whole genome shotgun sequence of Lactobacillus siliginis NBRC 101315.</title>
        <authorList>
            <person name="Hosoyama A."/>
            <person name="Uohara A."/>
            <person name="Ohji S."/>
            <person name="Ichikawa N."/>
        </authorList>
    </citation>
    <scope>NUCLEOTIDE SEQUENCE [LARGE SCALE GENOMIC DNA]</scope>
    <source>
        <strain evidence="12 15">NBRC 101315</strain>
    </source>
</reference>
<dbReference type="InterPro" id="IPR011010">
    <property type="entry name" value="DNA_brk_join_enz"/>
</dbReference>
<evidence type="ECO:0000256" key="4">
    <source>
        <dbReference type="ARBA" id="ARBA00022829"/>
    </source>
</evidence>
<gene>
    <name evidence="12" type="primary">xerC</name>
    <name evidence="13" type="ORF">IV55_GL000855</name>
    <name evidence="12" type="ORF">LSI01_00490</name>
</gene>
<comment type="subcellular location">
    <subcellularLocation>
        <location evidence="1">Cytoplasm</location>
    </subcellularLocation>
</comment>
<dbReference type="Proteomes" id="UP000051139">
    <property type="component" value="Unassembled WGS sequence"/>
</dbReference>
<reference evidence="13 14" key="1">
    <citation type="journal article" date="2015" name="Genome Announc.">
        <title>Expanding the biotechnology potential of lactobacilli through comparative genomics of 213 strains and associated genera.</title>
        <authorList>
            <person name="Sun Z."/>
            <person name="Harris H.M."/>
            <person name="McCann A."/>
            <person name="Guo C."/>
            <person name="Argimon S."/>
            <person name="Zhang W."/>
            <person name="Yang X."/>
            <person name="Jeffery I.B."/>
            <person name="Cooney J.C."/>
            <person name="Kagawa T.F."/>
            <person name="Liu W."/>
            <person name="Song Y."/>
            <person name="Salvetti E."/>
            <person name="Wrobel A."/>
            <person name="Rasinkangas P."/>
            <person name="Parkhill J."/>
            <person name="Rea M.C."/>
            <person name="O'Sullivan O."/>
            <person name="Ritari J."/>
            <person name="Douillard F.P."/>
            <person name="Paul Ross R."/>
            <person name="Yang R."/>
            <person name="Briner A.E."/>
            <person name="Felis G.E."/>
            <person name="de Vos W.M."/>
            <person name="Barrangou R."/>
            <person name="Klaenhammer T.R."/>
            <person name="Caufield P.W."/>
            <person name="Cui Y."/>
            <person name="Zhang H."/>
            <person name="O'Toole P.W."/>
        </authorList>
    </citation>
    <scope>NUCLEOTIDE SEQUENCE [LARGE SCALE GENOMIC DNA]</scope>
    <source>
        <strain evidence="13 14">DSM 22696</strain>
    </source>
</reference>
<dbReference type="GO" id="GO:0005737">
    <property type="term" value="C:cytoplasm"/>
    <property type="evidence" value="ECO:0007669"/>
    <property type="project" value="UniProtKB-SubCell"/>
</dbReference>
<dbReference type="Proteomes" id="UP000321429">
    <property type="component" value="Unassembled WGS sequence"/>
</dbReference>
<dbReference type="InterPro" id="IPR002104">
    <property type="entry name" value="Integrase_catalytic"/>
</dbReference>
<dbReference type="PANTHER" id="PTHR30349">
    <property type="entry name" value="PHAGE INTEGRASE-RELATED"/>
    <property type="match status" value="1"/>
</dbReference>
<dbReference type="OrthoDB" id="283809at2"/>
<dbReference type="EMBL" id="BJUD01000001">
    <property type="protein sequence ID" value="GEK27738.1"/>
    <property type="molecule type" value="Genomic_DNA"/>
</dbReference>
<dbReference type="EMBL" id="JQCB01000002">
    <property type="protein sequence ID" value="KRN96979.1"/>
    <property type="molecule type" value="Genomic_DNA"/>
</dbReference>
<keyword evidence="5" id="KW-0229">DNA integration</keyword>
<evidence type="ECO:0000256" key="8">
    <source>
        <dbReference type="ARBA" id="ARBA00023306"/>
    </source>
</evidence>
<keyword evidence="2" id="KW-0963">Cytoplasm</keyword>
<dbReference type="Pfam" id="PF00589">
    <property type="entry name" value="Phage_integrase"/>
    <property type="match status" value="1"/>
</dbReference>
<feature type="domain" description="Core-binding (CB)" evidence="11">
    <location>
        <begin position="15"/>
        <end position="121"/>
    </location>
</feature>
<evidence type="ECO:0000313" key="14">
    <source>
        <dbReference type="Proteomes" id="UP000051139"/>
    </source>
</evidence>
<organism evidence="13 14">
    <name type="scientific">Furfurilactobacillus siliginis</name>
    <dbReference type="NCBI Taxonomy" id="348151"/>
    <lineage>
        <taxon>Bacteria</taxon>
        <taxon>Bacillati</taxon>
        <taxon>Bacillota</taxon>
        <taxon>Bacilli</taxon>
        <taxon>Lactobacillales</taxon>
        <taxon>Lactobacillaceae</taxon>
        <taxon>Furfurilactobacillus</taxon>
    </lineage>
</organism>
<dbReference type="PATRIC" id="fig|348151.3.peg.880"/>
<sequence>MDKAHYVSLSEAELPALPWYVQEYYQAKATIPLSPATLYQYLTEYRRFFSWLISEAIVPAPTIADIPIEALANLSKAEIELFKGQLLSRSKQNAKSNGQSLSHSTVNRALTAITSLFNYLTTETENNAGEPYFYRNVMKKVALVRNNQTYSARAAAIKSKLMLGDEDHDYVTFINEHYADTLSDKANQYFERDRLRDVAINALLLASGLRVSEAANSNLTDLNLKTATIAVIRKGGRRDVVPIADWALSYLRAYVDQRTIIYHAPTAEHALFLTRYHGRAQRMQITSIEKMVAKYSSAFKVRVTPHKLRHSLASKLYLATKNEQLVATQLGQNTTTATGLYTHIIDEQQRQALDKM</sequence>
<dbReference type="STRING" id="348151.IV55_GL000855"/>
<evidence type="ECO:0000256" key="9">
    <source>
        <dbReference type="PROSITE-ProRule" id="PRU01248"/>
    </source>
</evidence>
<dbReference type="InterPro" id="IPR013762">
    <property type="entry name" value="Integrase-like_cat_sf"/>
</dbReference>
<dbReference type="GO" id="GO:0003677">
    <property type="term" value="F:DNA binding"/>
    <property type="evidence" value="ECO:0007669"/>
    <property type="project" value="UniProtKB-UniRule"/>
</dbReference>
<keyword evidence="7" id="KW-0233">DNA recombination</keyword>
<dbReference type="GO" id="GO:0007059">
    <property type="term" value="P:chromosome segregation"/>
    <property type="evidence" value="ECO:0007669"/>
    <property type="project" value="UniProtKB-KW"/>
</dbReference>
<dbReference type="GO" id="GO:0006310">
    <property type="term" value="P:DNA recombination"/>
    <property type="evidence" value="ECO:0007669"/>
    <property type="project" value="UniProtKB-KW"/>
</dbReference>
<feature type="domain" description="Tyr recombinase" evidence="10">
    <location>
        <begin position="169"/>
        <end position="354"/>
    </location>
</feature>
<dbReference type="RefSeq" id="WP_057808907.1">
    <property type="nucleotide sequence ID" value="NZ_BJUD01000001.1"/>
</dbReference>
<dbReference type="GO" id="GO:0015074">
    <property type="term" value="P:DNA integration"/>
    <property type="evidence" value="ECO:0007669"/>
    <property type="project" value="UniProtKB-KW"/>
</dbReference>
<dbReference type="PANTHER" id="PTHR30349:SF77">
    <property type="entry name" value="TYROSINE RECOMBINASE XERC"/>
    <property type="match status" value="1"/>
</dbReference>
<evidence type="ECO:0000256" key="3">
    <source>
        <dbReference type="ARBA" id="ARBA00022618"/>
    </source>
</evidence>
<evidence type="ECO:0000313" key="15">
    <source>
        <dbReference type="Proteomes" id="UP000321429"/>
    </source>
</evidence>
<dbReference type="InterPro" id="IPR044068">
    <property type="entry name" value="CB"/>
</dbReference>
<dbReference type="Gene3D" id="1.10.150.130">
    <property type="match status" value="1"/>
</dbReference>
<evidence type="ECO:0000256" key="6">
    <source>
        <dbReference type="ARBA" id="ARBA00023125"/>
    </source>
</evidence>
<dbReference type="NCBIfam" id="NF003462">
    <property type="entry name" value="PRK05084.1"/>
    <property type="match status" value="1"/>
</dbReference>
<evidence type="ECO:0000256" key="7">
    <source>
        <dbReference type="ARBA" id="ARBA00023172"/>
    </source>
</evidence>
<dbReference type="AlphaFoldDB" id="A0A0R2L5Q0"/>
<dbReference type="InterPro" id="IPR050090">
    <property type="entry name" value="Tyrosine_recombinase_XerCD"/>
</dbReference>
<dbReference type="InterPro" id="IPR010998">
    <property type="entry name" value="Integrase_recombinase_N"/>
</dbReference>
<keyword evidence="14" id="KW-1185">Reference proteome</keyword>
<keyword evidence="8" id="KW-0131">Cell cycle</keyword>
<dbReference type="GO" id="GO:0051301">
    <property type="term" value="P:cell division"/>
    <property type="evidence" value="ECO:0007669"/>
    <property type="project" value="UniProtKB-KW"/>
</dbReference>
<evidence type="ECO:0000313" key="12">
    <source>
        <dbReference type="EMBL" id="GEK27738.1"/>
    </source>
</evidence>
<evidence type="ECO:0000256" key="1">
    <source>
        <dbReference type="ARBA" id="ARBA00004496"/>
    </source>
</evidence>
<dbReference type="SUPFAM" id="SSF56349">
    <property type="entry name" value="DNA breaking-rejoining enzymes"/>
    <property type="match status" value="1"/>
</dbReference>
<protein>
    <submittedName>
        <fullName evidence="12 13">Tyrosine recombinase XerS</fullName>
    </submittedName>
</protein>